<evidence type="ECO:0000313" key="1">
    <source>
        <dbReference type="EMBL" id="MEK9510915.1"/>
    </source>
</evidence>
<proteinExistence type="predicted"/>
<gene>
    <name evidence="1" type="ORF">AAEJ74_04235</name>
</gene>
<protein>
    <submittedName>
        <fullName evidence="1">UPF0175 family protein</fullName>
    </submittedName>
</protein>
<reference evidence="1 2" key="1">
    <citation type="journal article" date="2024" name="Front. Microbiol.">
        <title>Transcriptomic insights into the dominance of two phototrophs throughout the water column of a tropical hypersaline-alkaline crater lake (Dziani Dzaha, Mayotte).</title>
        <authorList>
            <person name="Duperron S."/>
            <person name="Halary S."/>
            <person name="Bouly J.-P."/>
            <person name="Roussel T."/>
            <person name="Hugoni M."/>
            <person name="Bruto M."/>
            <person name="Oger P."/>
            <person name="Duval C."/>
            <person name="Woo A."/>
            <person name="Jezequiel D."/>
            <person name="Ader M."/>
            <person name="Leboulanger C."/>
            <person name="Agogue H."/>
            <person name="Grossi V."/>
            <person name="Trousselier M."/>
            <person name="Bernard C."/>
        </authorList>
    </citation>
    <scope>NUCLEOTIDE SEQUENCE [LARGE SCALE GENOMIC DNA]</scope>
    <source>
        <strain evidence="1 2">PMC 851.14</strain>
    </source>
</reference>
<name>A0ABU9EIB0_LIMFS</name>
<keyword evidence="2" id="KW-1185">Reference proteome</keyword>
<dbReference type="InterPro" id="IPR005368">
    <property type="entry name" value="UPF0175"/>
</dbReference>
<dbReference type="RefSeq" id="WP_315664567.1">
    <property type="nucleotide sequence ID" value="NZ_JBBWYZ010000003.1"/>
</dbReference>
<comment type="caution">
    <text evidence="1">The sequence shown here is derived from an EMBL/GenBank/DDBJ whole genome shotgun (WGS) entry which is preliminary data.</text>
</comment>
<accession>A0ABU9EIB0</accession>
<evidence type="ECO:0000313" key="2">
    <source>
        <dbReference type="Proteomes" id="UP001387447"/>
    </source>
</evidence>
<dbReference type="EMBL" id="JBBWYZ010000003">
    <property type="protein sequence ID" value="MEK9510915.1"/>
    <property type="molecule type" value="Genomic_DNA"/>
</dbReference>
<dbReference type="Proteomes" id="UP001387447">
    <property type="component" value="Unassembled WGS sequence"/>
</dbReference>
<organism evidence="1 2">
    <name type="scientific">Limnospira fusiformis PMC 851.14</name>
    <dbReference type="NCBI Taxonomy" id="2219512"/>
    <lineage>
        <taxon>Bacteria</taxon>
        <taxon>Bacillati</taxon>
        <taxon>Cyanobacteriota</taxon>
        <taxon>Cyanophyceae</taxon>
        <taxon>Oscillatoriophycideae</taxon>
        <taxon>Oscillatoriales</taxon>
        <taxon>Sirenicapillariaceae</taxon>
        <taxon>Limnospira</taxon>
    </lineage>
</organism>
<sequence length="138" mass="15796">MPPHCRSLSIAARQIRTPILPVKFRGSAGQYTPYFSGNNPLHSKKHPPEHPMQITIEIPDEYIQQLQPNLDNFSQRILETLVIDAYEAQQITAAEVGHILNLDRFAVEHLLKQKGAYYPYSLADFEQDLQTLNTLQNQ</sequence>
<dbReference type="Pfam" id="PF03683">
    <property type="entry name" value="UPF0175"/>
    <property type="match status" value="1"/>
</dbReference>